<proteinExistence type="predicted"/>
<dbReference type="PRINTS" id="PR01036">
    <property type="entry name" value="TCRTETB"/>
</dbReference>
<keyword evidence="2" id="KW-0813">Transport</keyword>
<feature type="transmembrane region" description="Helical" evidence="8">
    <location>
        <begin position="184"/>
        <end position="206"/>
    </location>
</feature>
<dbReference type="InterPro" id="IPR005829">
    <property type="entry name" value="Sugar_transporter_CS"/>
</dbReference>
<dbReference type="GO" id="GO:0005886">
    <property type="term" value="C:plasma membrane"/>
    <property type="evidence" value="ECO:0007669"/>
    <property type="project" value="UniProtKB-SubCell"/>
</dbReference>
<feature type="transmembrane region" description="Helical" evidence="8">
    <location>
        <begin position="31"/>
        <end position="50"/>
    </location>
</feature>
<feature type="region of interest" description="Disordered" evidence="7">
    <location>
        <begin position="483"/>
        <end position="526"/>
    </location>
</feature>
<feature type="compositionally biased region" description="Basic residues" evidence="7">
    <location>
        <begin position="516"/>
        <end position="526"/>
    </location>
</feature>
<sequence length="526" mass="53077">MAGAGGRAGTSGDLTGRPGGPGRTRTARRTGLLLTVALVAFVTALDNTVVNVALPSIERDLSLSTTGLEWVATSYILAFSSLLLAGGRLADLFGRRRVLVVGLVVFAAGSALCGLATSGAGLIAARAAQGAGGACALPATLAILAVDLDGRDRDVGAGVLTAAIAAALALGPAVGGAISQYAHWSWIFFVNIPVCVVTLGLALWAVPPWRRRSGRRAGLDVAGIATSGFALLALTWALVESVNLGFTSPRIVTAFALAALAGLAFIAVEKAAADPMLDVGLFRSPAFSGGTASQMLWGLGVNGVFLFTSLYLQHILGFSPVAAGLAFVPLAVALVLCVPATERLVAAWGARVTVAAGLGMVACGLYLIARVGPGASYADLLPGLLIIGSGSALTTPLTSVMLGAVDPAGAGMASAVLSTAREVSGVLGVSVTGAILLARQRAVVGDGGGVVDGFVAGYSRGLKVSAGLVALGALISLATLGGRRGPGRHRRARSAPARRRVQPRPAGWRGREPVTRHRQRTAIRES</sequence>
<dbReference type="AlphaFoldDB" id="A0A1V2IKC0"/>
<evidence type="ECO:0000256" key="4">
    <source>
        <dbReference type="ARBA" id="ARBA00022692"/>
    </source>
</evidence>
<protein>
    <submittedName>
        <fullName evidence="10">MFS transporter</fullName>
    </submittedName>
</protein>
<dbReference type="Proteomes" id="UP000188929">
    <property type="component" value="Unassembled WGS sequence"/>
</dbReference>
<reference evidence="11" key="1">
    <citation type="submission" date="2016-10" db="EMBL/GenBank/DDBJ databases">
        <title>Frankia sp. NRRL B-16386 Genome sequencing.</title>
        <authorList>
            <person name="Ghodhbane-Gtari F."/>
            <person name="Swanson E."/>
            <person name="Gueddou A."/>
            <person name="Hezbri K."/>
            <person name="Ktari K."/>
            <person name="Nouioui I."/>
            <person name="Morris K."/>
            <person name="Simpson S."/>
            <person name="Abebe-Akele F."/>
            <person name="Thomas K."/>
            <person name="Gtari M."/>
            <person name="Tisa L.S."/>
        </authorList>
    </citation>
    <scope>NUCLEOTIDE SEQUENCE [LARGE SCALE GENOMIC DNA]</scope>
    <source>
        <strain evidence="11">NRRL B-16386</strain>
    </source>
</reference>
<feature type="domain" description="Major facilitator superfamily (MFS) profile" evidence="9">
    <location>
        <begin position="32"/>
        <end position="484"/>
    </location>
</feature>
<accession>A0A1V2IKC0</accession>
<dbReference type="InterPro" id="IPR011701">
    <property type="entry name" value="MFS"/>
</dbReference>
<keyword evidence="3" id="KW-1003">Cell membrane</keyword>
<evidence type="ECO:0000256" key="2">
    <source>
        <dbReference type="ARBA" id="ARBA00022448"/>
    </source>
</evidence>
<dbReference type="CDD" id="cd17321">
    <property type="entry name" value="MFS_MMR_MDR_like"/>
    <property type="match status" value="1"/>
</dbReference>
<keyword evidence="4 8" id="KW-0812">Transmembrane</keyword>
<keyword evidence="6 8" id="KW-0472">Membrane</keyword>
<comment type="subcellular location">
    <subcellularLocation>
        <location evidence="1">Cell membrane</location>
        <topology evidence="1">Multi-pass membrane protein</topology>
    </subcellularLocation>
</comment>
<dbReference type="EMBL" id="MOMC01000008">
    <property type="protein sequence ID" value="ONH32906.1"/>
    <property type="molecule type" value="Genomic_DNA"/>
</dbReference>
<feature type="transmembrane region" description="Helical" evidence="8">
    <location>
        <begin position="155"/>
        <end position="178"/>
    </location>
</feature>
<evidence type="ECO:0000256" key="3">
    <source>
        <dbReference type="ARBA" id="ARBA00022475"/>
    </source>
</evidence>
<keyword evidence="5 8" id="KW-1133">Transmembrane helix</keyword>
<dbReference type="InterPro" id="IPR020846">
    <property type="entry name" value="MFS_dom"/>
</dbReference>
<dbReference type="PANTHER" id="PTHR42718:SF46">
    <property type="entry name" value="BLR6921 PROTEIN"/>
    <property type="match status" value="1"/>
</dbReference>
<name>A0A1V2IKC0_9ACTN</name>
<feature type="transmembrane region" description="Helical" evidence="8">
    <location>
        <begin position="462"/>
        <end position="481"/>
    </location>
</feature>
<evidence type="ECO:0000259" key="9">
    <source>
        <dbReference type="PROSITE" id="PS50850"/>
    </source>
</evidence>
<keyword evidence="11" id="KW-1185">Reference proteome</keyword>
<dbReference type="Gene3D" id="1.20.1720.10">
    <property type="entry name" value="Multidrug resistance protein D"/>
    <property type="match status" value="1"/>
</dbReference>
<dbReference type="InterPro" id="IPR036259">
    <property type="entry name" value="MFS_trans_sf"/>
</dbReference>
<dbReference type="PROSITE" id="PS50850">
    <property type="entry name" value="MFS"/>
    <property type="match status" value="1"/>
</dbReference>
<feature type="compositionally biased region" description="Basic residues" evidence="7">
    <location>
        <begin position="485"/>
        <end position="502"/>
    </location>
</feature>
<evidence type="ECO:0000256" key="8">
    <source>
        <dbReference type="SAM" id="Phobius"/>
    </source>
</evidence>
<dbReference type="SUPFAM" id="SSF103473">
    <property type="entry name" value="MFS general substrate transporter"/>
    <property type="match status" value="1"/>
</dbReference>
<evidence type="ECO:0000313" key="10">
    <source>
        <dbReference type="EMBL" id="ONH32906.1"/>
    </source>
</evidence>
<dbReference type="PANTHER" id="PTHR42718">
    <property type="entry name" value="MAJOR FACILITATOR SUPERFAMILY MULTIDRUG TRANSPORTER MFSC"/>
    <property type="match status" value="1"/>
</dbReference>
<feature type="transmembrane region" description="Helical" evidence="8">
    <location>
        <begin position="380"/>
        <end position="402"/>
    </location>
</feature>
<feature type="transmembrane region" description="Helical" evidence="8">
    <location>
        <begin position="218"/>
        <end position="239"/>
    </location>
</feature>
<feature type="transmembrane region" description="Helical" evidence="8">
    <location>
        <begin position="98"/>
        <end position="124"/>
    </location>
</feature>
<feature type="transmembrane region" description="Helical" evidence="8">
    <location>
        <begin position="294"/>
        <end position="312"/>
    </location>
</feature>
<evidence type="ECO:0000313" key="11">
    <source>
        <dbReference type="Proteomes" id="UP000188929"/>
    </source>
</evidence>
<evidence type="ECO:0000256" key="1">
    <source>
        <dbReference type="ARBA" id="ARBA00004651"/>
    </source>
</evidence>
<comment type="caution">
    <text evidence="10">The sequence shown here is derived from an EMBL/GenBank/DDBJ whole genome shotgun (WGS) entry which is preliminary data.</text>
</comment>
<feature type="transmembrane region" description="Helical" evidence="8">
    <location>
        <begin position="70"/>
        <end position="86"/>
    </location>
</feature>
<dbReference type="PROSITE" id="PS00216">
    <property type="entry name" value="SUGAR_TRANSPORT_1"/>
    <property type="match status" value="1"/>
</dbReference>
<feature type="region of interest" description="Disordered" evidence="7">
    <location>
        <begin position="1"/>
        <end position="26"/>
    </location>
</feature>
<evidence type="ECO:0000256" key="5">
    <source>
        <dbReference type="ARBA" id="ARBA00022989"/>
    </source>
</evidence>
<evidence type="ECO:0000256" key="6">
    <source>
        <dbReference type="ARBA" id="ARBA00023136"/>
    </source>
</evidence>
<feature type="transmembrane region" description="Helical" evidence="8">
    <location>
        <begin position="345"/>
        <end position="368"/>
    </location>
</feature>
<dbReference type="Pfam" id="PF07690">
    <property type="entry name" value="MFS_1"/>
    <property type="match status" value="1"/>
</dbReference>
<dbReference type="GO" id="GO:0022857">
    <property type="term" value="F:transmembrane transporter activity"/>
    <property type="evidence" value="ECO:0007669"/>
    <property type="project" value="InterPro"/>
</dbReference>
<feature type="transmembrane region" description="Helical" evidence="8">
    <location>
        <begin position="251"/>
        <end position="273"/>
    </location>
</feature>
<dbReference type="OrthoDB" id="3218494at2"/>
<dbReference type="Gene3D" id="1.20.1250.20">
    <property type="entry name" value="MFS general substrate transporter like domains"/>
    <property type="match status" value="1"/>
</dbReference>
<gene>
    <name evidence="10" type="ORF">BL253_04265</name>
</gene>
<organism evidence="10 11">
    <name type="scientific">Pseudofrankia asymbiotica</name>
    <dbReference type="NCBI Taxonomy" id="1834516"/>
    <lineage>
        <taxon>Bacteria</taxon>
        <taxon>Bacillati</taxon>
        <taxon>Actinomycetota</taxon>
        <taxon>Actinomycetes</taxon>
        <taxon>Frankiales</taxon>
        <taxon>Frankiaceae</taxon>
        <taxon>Pseudofrankia</taxon>
    </lineage>
</organism>
<evidence type="ECO:0000256" key="7">
    <source>
        <dbReference type="SAM" id="MobiDB-lite"/>
    </source>
</evidence>
<dbReference type="STRING" id="1834516.BL253_04265"/>
<feature type="transmembrane region" description="Helical" evidence="8">
    <location>
        <begin position="318"/>
        <end position="338"/>
    </location>
</feature>